<feature type="domain" description="Carboxylesterase type B" evidence="5">
    <location>
        <begin position="51"/>
        <end position="556"/>
    </location>
</feature>
<sequence>MATLLGFLRRRVGRKGGVLSIITISILGLSLLYLMPRKNVTPDLPIDSGRRPVVTLRQGTYMGIELDVGYPQVLEAFRGVPYGQSTAGDRRFMPPLPVNESEEEFDASTFGDKCPAGPEVFGSQSEDCLNVNIYRPKGRNPRLKLPVAVAFHGGAFNFGAGDSSKNVANFVAWSAEPMVAVAFNYRVGAFGFLSSSLMAKNGLLNAGLKDQALLLEWVQENIAAFGGDPENVTIMGSSAGAHSIGHHLLHNTDKPPLFHRAILESGAATARAVYSYSNPLHEKQFRDFLAKLDLDKTSEKDLLPALRKVSTAVLKKASEFIFNKYNPSVRWPFQPVIDGKGGMIAVSPISAWKAGKWHKVPILTGFNTNEGAMFVPKNLDTGSQFKDFFRELLPGLREMDLETLNEVYPDPTTDPLSPYKETRSGLGYQFKRLEQAYGTFAYIAPVRQTAHYAASLQNSNGNGGSAPVYLYHFAASSSVKGGADHGSHIPWVSYMPERRDKGETVDEISGSMYAYWSSFVLTGDPNVVPGRWRDRMRWPEYKVEEARVLTFGEGNDEVAGGGNKGVALQVKDDGFANEESEYWWKRTELFEF</sequence>
<evidence type="ECO:0000256" key="3">
    <source>
        <dbReference type="RuleBase" id="RU361235"/>
    </source>
</evidence>
<evidence type="ECO:0000256" key="4">
    <source>
        <dbReference type="SAM" id="Phobius"/>
    </source>
</evidence>
<dbReference type="InterPro" id="IPR002018">
    <property type="entry name" value="CarbesteraseB"/>
</dbReference>
<organism evidence="6 7">
    <name type="scientific">Phialocephala subalpina</name>
    <dbReference type="NCBI Taxonomy" id="576137"/>
    <lineage>
        <taxon>Eukaryota</taxon>
        <taxon>Fungi</taxon>
        <taxon>Dikarya</taxon>
        <taxon>Ascomycota</taxon>
        <taxon>Pezizomycotina</taxon>
        <taxon>Leotiomycetes</taxon>
        <taxon>Helotiales</taxon>
        <taxon>Mollisiaceae</taxon>
        <taxon>Phialocephala</taxon>
        <taxon>Phialocephala fortinii species complex</taxon>
    </lineage>
</organism>
<gene>
    <name evidence="6" type="ORF">PAC_02922</name>
</gene>
<dbReference type="EC" id="3.1.1.-" evidence="3"/>
<keyword evidence="4" id="KW-0812">Transmembrane</keyword>
<keyword evidence="2 3" id="KW-0378">Hydrolase</keyword>
<evidence type="ECO:0000259" key="5">
    <source>
        <dbReference type="Pfam" id="PF00135"/>
    </source>
</evidence>
<protein>
    <recommendedName>
        <fullName evidence="3">Carboxylic ester hydrolase</fullName>
        <ecNumber evidence="3">3.1.1.-</ecNumber>
    </recommendedName>
</protein>
<evidence type="ECO:0000313" key="7">
    <source>
        <dbReference type="Proteomes" id="UP000184330"/>
    </source>
</evidence>
<dbReference type="InterPro" id="IPR019826">
    <property type="entry name" value="Carboxylesterase_B_AS"/>
</dbReference>
<dbReference type="FunFam" id="3.40.50.1820:FF:000263">
    <property type="entry name" value="Carboxylic ester hydrolase"/>
    <property type="match status" value="1"/>
</dbReference>
<accession>A0A1L7WJU4</accession>
<dbReference type="InterPro" id="IPR029058">
    <property type="entry name" value="AB_hydrolase_fold"/>
</dbReference>
<dbReference type="InterPro" id="IPR050309">
    <property type="entry name" value="Type-B_Carboxylest/Lipase"/>
</dbReference>
<keyword evidence="4" id="KW-0472">Membrane</keyword>
<dbReference type="OrthoDB" id="408631at2759"/>
<dbReference type="AlphaFoldDB" id="A0A1L7WJU4"/>
<dbReference type="SUPFAM" id="SSF53474">
    <property type="entry name" value="alpha/beta-Hydrolases"/>
    <property type="match status" value="1"/>
</dbReference>
<evidence type="ECO:0000256" key="2">
    <source>
        <dbReference type="ARBA" id="ARBA00022801"/>
    </source>
</evidence>
<dbReference type="STRING" id="576137.A0A1L7WJU4"/>
<dbReference type="Proteomes" id="UP000184330">
    <property type="component" value="Unassembled WGS sequence"/>
</dbReference>
<keyword evidence="7" id="KW-1185">Reference proteome</keyword>
<reference evidence="6 7" key="1">
    <citation type="submission" date="2016-03" db="EMBL/GenBank/DDBJ databases">
        <authorList>
            <person name="Ploux O."/>
        </authorList>
    </citation>
    <scope>NUCLEOTIDE SEQUENCE [LARGE SCALE GENOMIC DNA]</scope>
    <source>
        <strain evidence="6 7">UAMH 11012</strain>
    </source>
</reference>
<proteinExistence type="inferred from homology"/>
<evidence type="ECO:0000256" key="1">
    <source>
        <dbReference type="ARBA" id="ARBA00005964"/>
    </source>
</evidence>
<dbReference type="GO" id="GO:0016787">
    <property type="term" value="F:hydrolase activity"/>
    <property type="evidence" value="ECO:0007669"/>
    <property type="project" value="UniProtKB-KW"/>
</dbReference>
<name>A0A1L7WJU4_9HELO</name>
<dbReference type="Gene3D" id="3.40.50.1820">
    <property type="entry name" value="alpha/beta hydrolase"/>
    <property type="match status" value="1"/>
</dbReference>
<comment type="similarity">
    <text evidence="1 3">Belongs to the type-B carboxylesterase/lipase family.</text>
</comment>
<evidence type="ECO:0000313" key="6">
    <source>
        <dbReference type="EMBL" id="CZR53044.1"/>
    </source>
</evidence>
<keyword evidence="4" id="KW-1133">Transmembrane helix</keyword>
<dbReference type="Pfam" id="PF00135">
    <property type="entry name" value="COesterase"/>
    <property type="match status" value="1"/>
</dbReference>
<dbReference type="PANTHER" id="PTHR11559">
    <property type="entry name" value="CARBOXYLESTERASE"/>
    <property type="match status" value="1"/>
</dbReference>
<dbReference type="PROSITE" id="PS00122">
    <property type="entry name" value="CARBOXYLESTERASE_B_1"/>
    <property type="match status" value="1"/>
</dbReference>
<feature type="transmembrane region" description="Helical" evidence="4">
    <location>
        <begin position="16"/>
        <end position="35"/>
    </location>
</feature>
<dbReference type="EMBL" id="FJOG01000003">
    <property type="protein sequence ID" value="CZR53044.1"/>
    <property type="molecule type" value="Genomic_DNA"/>
</dbReference>